<dbReference type="PANTHER" id="PTHR43877">
    <property type="entry name" value="AMINOALKYLPHOSPHONATE N-ACETYLTRANSFERASE-RELATED-RELATED"/>
    <property type="match status" value="1"/>
</dbReference>
<dbReference type="Pfam" id="PF13508">
    <property type="entry name" value="Acetyltransf_7"/>
    <property type="match status" value="1"/>
</dbReference>
<evidence type="ECO:0000313" key="5">
    <source>
        <dbReference type="EMBL" id="GAA3996344.1"/>
    </source>
</evidence>
<name>A0ABP7REK0_9SPHN</name>
<dbReference type="InterPro" id="IPR050832">
    <property type="entry name" value="Bact_Acetyltransf"/>
</dbReference>
<keyword evidence="1" id="KW-0808">Transferase</keyword>
<accession>A0ABP7REK0</accession>
<dbReference type="PROSITE" id="PS51186">
    <property type="entry name" value="GNAT"/>
    <property type="match status" value="1"/>
</dbReference>
<protein>
    <recommendedName>
        <fullName evidence="4">N-acetyltransferase domain-containing protein</fullName>
    </recommendedName>
</protein>
<dbReference type="EMBL" id="BAAAZD010000001">
    <property type="protein sequence ID" value="GAA3996344.1"/>
    <property type="molecule type" value="Genomic_DNA"/>
</dbReference>
<proteinExistence type="predicted"/>
<organism evidence="5 6">
    <name type="scientific">Sphingomonas humi</name>
    <dbReference type="NCBI Taxonomy" id="335630"/>
    <lineage>
        <taxon>Bacteria</taxon>
        <taxon>Pseudomonadati</taxon>
        <taxon>Pseudomonadota</taxon>
        <taxon>Alphaproteobacteria</taxon>
        <taxon>Sphingomonadales</taxon>
        <taxon>Sphingomonadaceae</taxon>
        <taxon>Sphingomonas</taxon>
    </lineage>
</organism>
<dbReference type="CDD" id="cd04301">
    <property type="entry name" value="NAT_SF"/>
    <property type="match status" value="1"/>
</dbReference>
<gene>
    <name evidence="5" type="ORF">GCM10022211_01520</name>
</gene>
<dbReference type="InterPro" id="IPR000182">
    <property type="entry name" value="GNAT_dom"/>
</dbReference>
<dbReference type="InterPro" id="IPR016181">
    <property type="entry name" value="Acyl_CoA_acyltransferase"/>
</dbReference>
<feature type="region of interest" description="Disordered" evidence="3">
    <location>
        <begin position="68"/>
        <end position="89"/>
    </location>
</feature>
<dbReference type="Proteomes" id="UP001501310">
    <property type="component" value="Unassembled WGS sequence"/>
</dbReference>
<sequence>MARNRGLKLLRSRVRTPGKPGFGCYGLADQQDQPVFGVRGKRALRASASEIEEYLRGVETGDWKKSLRAAGGRPKAAKPKPPPPVPPPPAIRAATKADAAQLAGLFALLDHRIEPAQIAANLAKMAKVGDRLVVAAQGKTLVGACGVQATVHPHRTAPVGRITILVVAEKHRGGGLGRALVEEAERLLAGRGCTLVEVTSNDRLAPAHRFYEHLGYQRTSLRFAKSLGTG</sequence>
<keyword evidence="2" id="KW-0012">Acyltransferase</keyword>
<keyword evidence="6" id="KW-1185">Reference proteome</keyword>
<feature type="compositionally biased region" description="Pro residues" evidence="3">
    <location>
        <begin position="79"/>
        <end position="89"/>
    </location>
</feature>
<reference evidence="6" key="1">
    <citation type="journal article" date="2019" name="Int. J. Syst. Evol. Microbiol.">
        <title>The Global Catalogue of Microorganisms (GCM) 10K type strain sequencing project: providing services to taxonomists for standard genome sequencing and annotation.</title>
        <authorList>
            <consortium name="The Broad Institute Genomics Platform"/>
            <consortium name="The Broad Institute Genome Sequencing Center for Infectious Disease"/>
            <person name="Wu L."/>
            <person name="Ma J."/>
        </authorList>
    </citation>
    <scope>NUCLEOTIDE SEQUENCE [LARGE SCALE GENOMIC DNA]</scope>
    <source>
        <strain evidence="6">JCM 16603</strain>
    </source>
</reference>
<evidence type="ECO:0000256" key="1">
    <source>
        <dbReference type="ARBA" id="ARBA00022679"/>
    </source>
</evidence>
<dbReference type="Gene3D" id="3.40.630.30">
    <property type="match status" value="1"/>
</dbReference>
<feature type="domain" description="N-acetyltransferase" evidence="4">
    <location>
        <begin position="89"/>
        <end position="230"/>
    </location>
</feature>
<evidence type="ECO:0000259" key="4">
    <source>
        <dbReference type="PROSITE" id="PS51186"/>
    </source>
</evidence>
<dbReference type="SUPFAM" id="SSF55729">
    <property type="entry name" value="Acyl-CoA N-acyltransferases (Nat)"/>
    <property type="match status" value="1"/>
</dbReference>
<comment type="caution">
    <text evidence="5">The sequence shown here is derived from an EMBL/GenBank/DDBJ whole genome shotgun (WGS) entry which is preliminary data.</text>
</comment>
<evidence type="ECO:0000256" key="3">
    <source>
        <dbReference type="SAM" id="MobiDB-lite"/>
    </source>
</evidence>
<evidence type="ECO:0000256" key="2">
    <source>
        <dbReference type="ARBA" id="ARBA00023315"/>
    </source>
</evidence>
<evidence type="ECO:0000313" key="6">
    <source>
        <dbReference type="Proteomes" id="UP001501310"/>
    </source>
</evidence>